<dbReference type="EMBL" id="JAUHTC010000054">
    <property type="protein sequence ID" value="MDN4519578.1"/>
    <property type="molecule type" value="Genomic_DNA"/>
</dbReference>
<proteinExistence type="inferred from homology"/>
<dbReference type="SUPFAM" id="SSF51735">
    <property type="entry name" value="NAD(P)-binding Rossmann-fold domains"/>
    <property type="match status" value="1"/>
</dbReference>
<evidence type="ECO:0000259" key="4">
    <source>
        <dbReference type="SMART" id="SM00822"/>
    </source>
</evidence>
<keyword evidence="2" id="KW-0560">Oxidoreductase</keyword>
<evidence type="ECO:0000313" key="6">
    <source>
        <dbReference type="Proteomes" id="UP001172687"/>
    </source>
</evidence>
<dbReference type="PROSITE" id="PS00061">
    <property type="entry name" value="ADH_SHORT"/>
    <property type="match status" value="1"/>
</dbReference>
<name>A0ABT8HFM5_MYCAO</name>
<dbReference type="Proteomes" id="UP001172687">
    <property type="component" value="Unassembled WGS sequence"/>
</dbReference>
<dbReference type="SMART" id="SM00822">
    <property type="entry name" value="PKS_KR"/>
    <property type="match status" value="1"/>
</dbReference>
<evidence type="ECO:0000256" key="2">
    <source>
        <dbReference type="ARBA" id="ARBA00023002"/>
    </source>
</evidence>
<dbReference type="CDD" id="cd05374">
    <property type="entry name" value="17beta-HSD-like_SDR_c"/>
    <property type="match status" value="1"/>
</dbReference>
<evidence type="ECO:0000313" key="5">
    <source>
        <dbReference type="EMBL" id="MDN4519578.1"/>
    </source>
</evidence>
<dbReference type="PRINTS" id="PR00081">
    <property type="entry name" value="GDHRDH"/>
</dbReference>
<dbReference type="Gene3D" id="3.40.50.720">
    <property type="entry name" value="NAD(P)-binding Rossmann-like Domain"/>
    <property type="match status" value="1"/>
</dbReference>
<organism evidence="5 6">
    <name type="scientific">Mycolicibacterium austroafricanum</name>
    <name type="common">Mycobacterium austroafricanum</name>
    <dbReference type="NCBI Taxonomy" id="39687"/>
    <lineage>
        <taxon>Bacteria</taxon>
        <taxon>Bacillati</taxon>
        <taxon>Actinomycetota</taxon>
        <taxon>Actinomycetes</taxon>
        <taxon>Mycobacteriales</taxon>
        <taxon>Mycobacteriaceae</taxon>
        <taxon>Mycolicibacterium</taxon>
    </lineage>
</organism>
<dbReference type="Pfam" id="PF00106">
    <property type="entry name" value="adh_short"/>
    <property type="match status" value="1"/>
</dbReference>
<sequence length="283" mass="29493">MPYPTDTCATWFVTGASRGLGAELVRQLLRRGDNVAATTRSAERLSAALAGVDTGRLLPLEVDLTDAGAVDGAVAAALDRFGRLDVVVNNAGYGFLGAVEETTDAEVRQMLDVQVSGVWNVLRSAVPHLRAARSGHIINVSSILGLTAVPGWGLYCAGKFALNGMSEALAAELAEFGIRVTIVEPGYFRTDFLTTESLALPAAAGDAYPAIREMTEQHLQLQGSQLGGPVKGAAAVIDVAVTGDGPLHQLLGSDAVSYAEAKIDALVADVQAGRDLALTTDHR</sequence>
<gene>
    <name evidence="5" type="ORF">QYF68_17395</name>
</gene>
<accession>A0ABT8HFM5</accession>
<dbReference type="InterPro" id="IPR036291">
    <property type="entry name" value="NAD(P)-bd_dom_sf"/>
</dbReference>
<dbReference type="PANTHER" id="PTHR43976:SF16">
    <property type="entry name" value="SHORT-CHAIN DEHYDROGENASE_REDUCTASE FAMILY PROTEIN"/>
    <property type="match status" value="1"/>
</dbReference>
<dbReference type="InterPro" id="IPR057326">
    <property type="entry name" value="KR_dom"/>
</dbReference>
<comment type="similarity">
    <text evidence="1 3">Belongs to the short-chain dehydrogenases/reductases (SDR) family.</text>
</comment>
<dbReference type="InterPro" id="IPR002347">
    <property type="entry name" value="SDR_fam"/>
</dbReference>
<dbReference type="RefSeq" id="WP_301161524.1">
    <property type="nucleotide sequence ID" value="NZ_JAUHTC010000054.1"/>
</dbReference>
<reference evidence="5" key="1">
    <citation type="submission" date="2023-07" db="EMBL/GenBank/DDBJ databases">
        <title>Degradation of tert-butanol by M. austroafricanum TBA100.</title>
        <authorList>
            <person name="Helbich S."/>
            <person name="Vainshtein Y."/>
        </authorList>
    </citation>
    <scope>NUCLEOTIDE SEQUENCE</scope>
    <source>
        <strain evidence="5">TBA100</strain>
    </source>
</reference>
<evidence type="ECO:0000256" key="1">
    <source>
        <dbReference type="ARBA" id="ARBA00006484"/>
    </source>
</evidence>
<dbReference type="PANTHER" id="PTHR43976">
    <property type="entry name" value="SHORT CHAIN DEHYDROGENASE"/>
    <property type="match status" value="1"/>
</dbReference>
<evidence type="ECO:0000256" key="3">
    <source>
        <dbReference type="RuleBase" id="RU000363"/>
    </source>
</evidence>
<feature type="domain" description="Ketoreductase" evidence="4">
    <location>
        <begin position="9"/>
        <end position="191"/>
    </location>
</feature>
<comment type="caution">
    <text evidence="5">The sequence shown here is derived from an EMBL/GenBank/DDBJ whole genome shotgun (WGS) entry which is preliminary data.</text>
</comment>
<dbReference type="InterPro" id="IPR051911">
    <property type="entry name" value="SDR_oxidoreductase"/>
</dbReference>
<protein>
    <submittedName>
        <fullName evidence="5">SDR family NAD(P)-dependent oxidoreductase</fullName>
    </submittedName>
</protein>
<dbReference type="PRINTS" id="PR00080">
    <property type="entry name" value="SDRFAMILY"/>
</dbReference>
<keyword evidence="6" id="KW-1185">Reference proteome</keyword>
<dbReference type="InterPro" id="IPR020904">
    <property type="entry name" value="Sc_DH/Rdtase_CS"/>
</dbReference>